<sequence length="219" mass="23742">MFWSIQYAATLFFLLLLSHSTIAAPTSISSSFIKRQDPAVTSLVNMLIEDLSNSTNEITVRVGRIVEISRDPAIQDKRTPIGPVCDDIFLIVAPTGFLRRKLVEVTVGSSNHDDAIFSNLEISRHGVIDTSGRAIDVTPSTVDVTDESFYGKIKALEGTPNAAVDFARLTDQAFFNTVTQMGVIWNDRMVPSVEGLMNAASLASGQGGDLPPLIRADID</sequence>
<gene>
    <name evidence="2" type="ORF">GLAREA_00089</name>
</gene>
<proteinExistence type="predicted"/>
<feature type="signal peptide" evidence="1">
    <location>
        <begin position="1"/>
        <end position="23"/>
    </location>
</feature>
<organism evidence="2 3">
    <name type="scientific">Glarea lozoyensis (strain ATCC 20868 / MF5171)</name>
    <dbReference type="NCBI Taxonomy" id="1116229"/>
    <lineage>
        <taxon>Eukaryota</taxon>
        <taxon>Fungi</taxon>
        <taxon>Dikarya</taxon>
        <taxon>Ascomycota</taxon>
        <taxon>Pezizomycotina</taxon>
        <taxon>Leotiomycetes</taxon>
        <taxon>Helotiales</taxon>
        <taxon>Helotiaceae</taxon>
        <taxon>Glarea</taxon>
    </lineage>
</organism>
<dbReference type="HOGENOM" id="CLU_1261616_0_0_1"/>
<dbReference type="GeneID" id="19459149"/>
<evidence type="ECO:0000256" key="1">
    <source>
        <dbReference type="SAM" id="SignalP"/>
    </source>
</evidence>
<dbReference type="EMBL" id="KE145367">
    <property type="protein sequence ID" value="EPE28931.1"/>
    <property type="molecule type" value="Genomic_DNA"/>
</dbReference>
<name>S3DAD5_GLAL2</name>
<dbReference type="AlphaFoldDB" id="S3DAD5"/>
<reference evidence="2 3" key="1">
    <citation type="journal article" date="2013" name="BMC Genomics">
        <title>Genomics-driven discovery of the pneumocandin biosynthetic gene cluster in the fungus Glarea lozoyensis.</title>
        <authorList>
            <person name="Chen L."/>
            <person name="Yue Q."/>
            <person name="Zhang X."/>
            <person name="Xiang M."/>
            <person name="Wang C."/>
            <person name="Li S."/>
            <person name="Che Y."/>
            <person name="Ortiz-Lopez F.J."/>
            <person name="Bills G.F."/>
            <person name="Liu X."/>
            <person name="An Z."/>
        </authorList>
    </citation>
    <scope>NUCLEOTIDE SEQUENCE [LARGE SCALE GENOMIC DNA]</scope>
    <source>
        <strain evidence="3">ATCC 20868 / MF5171</strain>
    </source>
</reference>
<evidence type="ECO:0000313" key="3">
    <source>
        <dbReference type="Proteomes" id="UP000016922"/>
    </source>
</evidence>
<evidence type="ECO:0000313" key="2">
    <source>
        <dbReference type="EMBL" id="EPE28931.1"/>
    </source>
</evidence>
<dbReference type="RefSeq" id="XP_008083040.1">
    <property type="nucleotide sequence ID" value="XM_008084849.1"/>
</dbReference>
<protein>
    <submittedName>
        <fullName evidence="2">Uncharacterized protein</fullName>
    </submittedName>
</protein>
<accession>S3DAD5</accession>
<dbReference type="Proteomes" id="UP000016922">
    <property type="component" value="Unassembled WGS sequence"/>
</dbReference>
<keyword evidence="3" id="KW-1185">Reference proteome</keyword>
<dbReference type="KEGG" id="glz:GLAREA_00089"/>
<feature type="chain" id="PRO_5004508011" evidence="1">
    <location>
        <begin position="24"/>
        <end position="219"/>
    </location>
</feature>
<keyword evidence="1" id="KW-0732">Signal</keyword>